<evidence type="ECO:0000313" key="2">
    <source>
        <dbReference type="Proteomes" id="UP001241377"/>
    </source>
</evidence>
<organism evidence="1 2">
    <name type="scientific">Naganishia cerealis</name>
    <dbReference type="NCBI Taxonomy" id="610337"/>
    <lineage>
        <taxon>Eukaryota</taxon>
        <taxon>Fungi</taxon>
        <taxon>Dikarya</taxon>
        <taxon>Basidiomycota</taxon>
        <taxon>Agaricomycotina</taxon>
        <taxon>Tremellomycetes</taxon>
        <taxon>Filobasidiales</taxon>
        <taxon>Filobasidiaceae</taxon>
        <taxon>Naganishia</taxon>
    </lineage>
</organism>
<dbReference type="EMBL" id="JASBWR010000077">
    <property type="protein sequence ID" value="KAJ9098422.1"/>
    <property type="molecule type" value="Genomic_DNA"/>
</dbReference>
<sequence length="1006" mass="111796">MSEQGKEDEQLLQDASTLLMFANVAAKQLHGHGAPTQQPPQFHQKPNLPHIKDLMNPTGPQHPPYQQNGAIYGSGPLRLPPLVGSMPPRLSATSQIPQLGTQYNGPQAAPLTRMAAPSIMGQPPAHQIHSHHQPHSHAQPSSGPTQHPEKERPTRLPYANIEPKPPLLPSVQFQRYSESQLIPSVPRKSPSPLASVGPIKSPGAVKSPGVAKSPGKSPGPASVALARGINLASGERNNDNAHLAAAALAAAADMPLPLRRDSLKKENSEELPTQTHLKPALETEEDSEKTEDELSRALIPPKDPTESKKSNEAPGKALFSFTVPPLDQYRVDPDAGVIGCICGIEDDDGFTVQCDICFRWQHCICMGFYSSDEIPEDEYKCYFCDTSKWGKMDPATCREETIRRLEAEQDDENVKDGEKPKRKQSSDSADTSKRRKTEKGKVDGLKSADRRKQSRENSSSSLYVVKPEPKPVFVSEDNDQVSEGNHAEPYQSVYYKLKANDFKTPHIKELLSSFGTGLSEKLQTDSPRIVSLQEFKNLKLARILGTKNNREPVIGNPEYVVQVKCYSENAKQKFNGITRMGLYISHSDFMLHDEDSVSTDATESKDVMSIEIPEGTPVIEYLGEIDKFDNYKKDLVNQYALWGSPKPNVIRVKIQNDNESPLDLVLDARFVGNEARFIRKSCPTTSNCKVVPMYVKDSNTFRFIVVTTKPIQLNLESPDEELRLDWEWDETHPIRKMYGDALHSNTGVKFDQFSDVEKSVLISGVDNILNFVECGCSSSLVNEHHNANNDCAIFKVKKATSYLLRSTRKASGISNVNITKSKDELIPRQPREFVSWEQKLIEREKGIRMELRITTKDGSLTAEDTLDPKDYDDSITSQSNDDNVSELSYKQQLMKKARTAPKLAEVKQSKTDVEKVDISQLPIPVSQNLKAKVAETITKKTEGAEISSARPQPAAKQEIIAEVPLATKAEEPVIPLAEEAPKAIQEERPAPKVKKLSFADYKKKMK</sequence>
<comment type="caution">
    <text evidence="1">The sequence shown here is derived from an EMBL/GenBank/DDBJ whole genome shotgun (WGS) entry which is preliminary data.</text>
</comment>
<accession>A0ACC2VGL1</accession>
<proteinExistence type="predicted"/>
<reference evidence="1" key="1">
    <citation type="submission" date="2023-04" db="EMBL/GenBank/DDBJ databases">
        <title>Draft Genome sequencing of Naganishia species isolated from polar environments using Oxford Nanopore Technology.</title>
        <authorList>
            <person name="Leo P."/>
            <person name="Venkateswaran K."/>
        </authorList>
    </citation>
    <scope>NUCLEOTIDE SEQUENCE</scope>
    <source>
        <strain evidence="1">MNA-CCFEE 5261</strain>
    </source>
</reference>
<evidence type="ECO:0000313" key="1">
    <source>
        <dbReference type="EMBL" id="KAJ9098422.1"/>
    </source>
</evidence>
<gene>
    <name evidence="1" type="ORF">QFC19_006421</name>
</gene>
<protein>
    <submittedName>
        <fullName evidence="1">Uncharacterized protein</fullName>
    </submittedName>
</protein>
<name>A0ACC2VGL1_9TREE</name>
<keyword evidence="2" id="KW-1185">Reference proteome</keyword>
<dbReference type="Proteomes" id="UP001241377">
    <property type="component" value="Unassembled WGS sequence"/>
</dbReference>